<dbReference type="InterPro" id="IPR018913">
    <property type="entry name" value="BppU_N"/>
</dbReference>
<reference evidence="3" key="1">
    <citation type="submission" date="2020-08" db="EMBL/GenBank/DDBJ databases">
        <title>Fungal Genomes of the International Space Station.</title>
        <authorList>
            <person name="Seuylemezian A."/>
            <person name="Singh N.K."/>
            <person name="Wood J."/>
            <person name="Venkateswaran K."/>
        </authorList>
    </citation>
    <scope>NUCLEOTIDE SEQUENCE</scope>
    <source>
        <strain evidence="3">I2-B2</strain>
    </source>
</reference>
<feature type="domain" description="BppU N-terminal" evidence="2">
    <location>
        <begin position="13"/>
        <end position="137"/>
    </location>
</feature>
<keyword evidence="1" id="KW-0175">Coiled coil</keyword>
<sequence>MRNEEIIIDLADPVFTKTIRSRQNDKNGLKLTVYAREKGIKLDLTGYVVKYEATNHTGVFIRDDAQIVDAKNGVFSYTFTAQAVSTSDDWTAYFVMEKSTERMSTPDIRITLRRDVKEGNIKIENYISEFDKLKKQIDALQQAVDKMDVVKRSGGIMTGYLTMRPTPGSNIGVGFNSEDKVLDIGLVGASDGQFYLKDWKNNKVLLDKSPTGVFNVFADNLLKKAGDIINGLLEFKSDNAIVLGSRSYKTVIHKGAQGELIFAPSTVSQGDTWDWSKRVEFRTDGTIRQANDTGWINLPTTGVENVPDRILKYKRSGEHVNVIGSIRNAQNATVFATLPVGCRPVQDIAVPTIMITGGVNTNFCEVTVKKDGGIFVNGVQSGSTFHIAMSFLI</sequence>
<evidence type="ECO:0000313" key="3">
    <source>
        <dbReference type="EMBL" id="MBY0036662.1"/>
    </source>
</evidence>
<evidence type="ECO:0000313" key="4">
    <source>
        <dbReference type="Proteomes" id="UP001197806"/>
    </source>
</evidence>
<dbReference type="Gene3D" id="2.60.40.3350">
    <property type="match status" value="1"/>
</dbReference>
<proteinExistence type="predicted"/>
<evidence type="ECO:0000256" key="1">
    <source>
        <dbReference type="SAM" id="Coils"/>
    </source>
</evidence>
<dbReference type="EMBL" id="JACLPZ010000005">
    <property type="protein sequence ID" value="MBY0036662.1"/>
    <property type="molecule type" value="Genomic_DNA"/>
</dbReference>
<dbReference type="Pfam" id="PF10651">
    <property type="entry name" value="BppU_N"/>
    <property type="match status" value="1"/>
</dbReference>
<gene>
    <name evidence="3" type="ORF">H7U08_08730</name>
</gene>
<organism evidence="3 4">
    <name type="scientific">Bacillus cereus</name>
    <dbReference type="NCBI Taxonomy" id="1396"/>
    <lineage>
        <taxon>Bacteria</taxon>
        <taxon>Bacillati</taxon>
        <taxon>Bacillota</taxon>
        <taxon>Bacilli</taxon>
        <taxon>Bacillales</taxon>
        <taxon>Bacillaceae</taxon>
        <taxon>Bacillus</taxon>
        <taxon>Bacillus cereus group</taxon>
    </lineage>
</organism>
<protein>
    <submittedName>
        <fullName evidence="3">BppU family phage baseplate upper protein</fullName>
    </submittedName>
</protein>
<comment type="caution">
    <text evidence="3">The sequence shown here is derived from an EMBL/GenBank/DDBJ whole genome shotgun (WGS) entry which is preliminary data.</text>
</comment>
<evidence type="ECO:0000259" key="2">
    <source>
        <dbReference type="Pfam" id="PF10651"/>
    </source>
</evidence>
<dbReference type="RefSeq" id="WP_221825437.1">
    <property type="nucleotide sequence ID" value="NZ_JACLPZ010000005.1"/>
</dbReference>
<feature type="coiled-coil region" evidence="1">
    <location>
        <begin position="116"/>
        <end position="150"/>
    </location>
</feature>
<dbReference type="AlphaFoldDB" id="A0AAW4QUJ1"/>
<accession>A0AAW4QUJ1</accession>
<name>A0AAW4QUJ1_BACCE</name>
<dbReference type="Proteomes" id="UP001197806">
    <property type="component" value="Unassembled WGS sequence"/>
</dbReference>